<dbReference type="InterPro" id="IPR029058">
    <property type="entry name" value="AB_hydrolase_fold"/>
</dbReference>
<name>A0ABP8AQR5_9ACTN</name>
<dbReference type="InterPro" id="IPR000073">
    <property type="entry name" value="AB_hydrolase_1"/>
</dbReference>
<evidence type="ECO:0000259" key="1">
    <source>
        <dbReference type="Pfam" id="PF12697"/>
    </source>
</evidence>
<evidence type="ECO:0000313" key="3">
    <source>
        <dbReference type="Proteomes" id="UP001501251"/>
    </source>
</evidence>
<dbReference type="Pfam" id="PF12697">
    <property type="entry name" value="Abhydrolase_6"/>
    <property type="match status" value="1"/>
</dbReference>
<sequence length="285" mass="31127">MQPMKTNTLKVPGATLHYEIRGSGPTLLLICGGIYDTARYAGLAERLADRYTVVTYDRRGNSRSPLDGPPEPQSIEVHGDDAHRVLVEVGVTADEPAHVFGNSSGAIIGLELAARHPEQVRTLVSHEPPLFELLPDRDRWRAVIRDVEEAFATEGTGAAMRAFAAGFDRTGREHEEAAPRGERGEPTVEMAEAMARMEKNMEFFIGYEVSPFVVYLPDVEALRTSSARVVMVAGEDSEGQPPYRASFVVAEQIGGRHVMFPGDHGAFGTRHEAFAAKLDEVLSSP</sequence>
<reference evidence="3" key="1">
    <citation type="journal article" date="2019" name="Int. J. Syst. Evol. Microbiol.">
        <title>The Global Catalogue of Microorganisms (GCM) 10K type strain sequencing project: providing services to taxonomists for standard genome sequencing and annotation.</title>
        <authorList>
            <consortium name="The Broad Institute Genomics Platform"/>
            <consortium name="The Broad Institute Genome Sequencing Center for Infectious Disease"/>
            <person name="Wu L."/>
            <person name="Ma J."/>
        </authorList>
    </citation>
    <scope>NUCLEOTIDE SEQUENCE [LARGE SCALE GENOMIC DNA]</scope>
    <source>
        <strain evidence="3">JCM 17388</strain>
    </source>
</reference>
<dbReference type="SUPFAM" id="SSF53474">
    <property type="entry name" value="alpha/beta-Hydrolases"/>
    <property type="match status" value="1"/>
</dbReference>
<dbReference type="Gene3D" id="3.40.50.1820">
    <property type="entry name" value="alpha/beta hydrolase"/>
    <property type="match status" value="1"/>
</dbReference>
<feature type="domain" description="AB hydrolase-1" evidence="1">
    <location>
        <begin position="28"/>
        <end position="276"/>
    </location>
</feature>
<dbReference type="InterPro" id="IPR050471">
    <property type="entry name" value="AB_hydrolase"/>
</dbReference>
<gene>
    <name evidence="2" type="ORF">GCM10022252_23200</name>
</gene>
<dbReference type="Proteomes" id="UP001501251">
    <property type="component" value="Unassembled WGS sequence"/>
</dbReference>
<dbReference type="GO" id="GO:0016787">
    <property type="term" value="F:hydrolase activity"/>
    <property type="evidence" value="ECO:0007669"/>
    <property type="project" value="UniProtKB-KW"/>
</dbReference>
<keyword evidence="3" id="KW-1185">Reference proteome</keyword>
<dbReference type="EMBL" id="BAABAQ010000003">
    <property type="protein sequence ID" value="GAA4188269.1"/>
    <property type="molecule type" value="Genomic_DNA"/>
</dbReference>
<evidence type="ECO:0000313" key="2">
    <source>
        <dbReference type="EMBL" id="GAA4188269.1"/>
    </source>
</evidence>
<keyword evidence="2" id="KW-0378">Hydrolase</keyword>
<organism evidence="2 3">
    <name type="scientific">Streptosporangium oxazolinicum</name>
    <dbReference type="NCBI Taxonomy" id="909287"/>
    <lineage>
        <taxon>Bacteria</taxon>
        <taxon>Bacillati</taxon>
        <taxon>Actinomycetota</taxon>
        <taxon>Actinomycetes</taxon>
        <taxon>Streptosporangiales</taxon>
        <taxon>Streptosporangiaceae</taxon>
        <taxon>Streptosporangium</taxon>
    </lineage>
</organism>
<proteinExistence type="predicted"/>
<comment type="caution">
    <text evidence="2">The sequence shown here is derived from an EMBL/GenBank/DDBJ whole genome shotgun (WGS) entry which is preliminary data.</text>
</comment>
<accession>A0ABP8AQR5</accession>
<dbReference type="PANTHER" id="PTHR43433">
    <property type="entry name" value="HYDROLASE, ALPHA/BETA FOLD FAMILY PROTEIN"/>
    <property type="match status" value="1"/>
</dbReference>
<dbReference type="PANTHER" id="PTHR43433:SF5">
    <property type="entry name" value="AB HYDROLASE-1 DOMAIN-CONTAINING PROTEIN"/>
    <property type="match status" value="1"/>
</dbReference>
<protein>
    <submittedName>
        <fullName evidence="2">Alpha/beta hydrolase</fullName>
    </submittedName>
</protein>